<evidence type="ECO:0000259" key="13">
    <source>
        <dbReference type="SMART" id="SM00829"/>
    </source>
</evidence>
<dbReference type="FunFam" id="3.40.50.720:FF:000112">
    <property type="entry name" value="Enoyl-[acyl-carrier-protein] reductase 1, mitochondrial"/>
    <property type="match status" value="1"/>
</dbReference>
<dbReference type="Gene3D" id="3.90.180.10">
    <property type="entry name" value="Medium-chain alcohol dehydrogenases, catalytic domain"/>
    <property type="match status" value="1"/>
</dbReference>
<keyword evidence="6" id="KW-0809">Transit peptide</keyword>
<evidence type="ECO:0000256" key="11">
    <source>
        <dbReference type="ARBA" id="ARBA00038963"/>
    </source>
</evidence>
<dbReference type="InterPro" id="IPR051034">
    <property type="entry name" value="Mito_Enoyl-ACP_Reductase"/>
</dbReference>
<organism evidence="14 15">
    <name type="scientific">Neurospora tetraspora</name>
    <dbReference type="NCBI Taxonomy" id="94610"/>
    <lineage>
        <taxon>Eukaryota</taxon>
        <taxon>Fungi</taxon>
        <taxon>Dikarya</taxon>
        <taxon>Ascomycota</taxon>
        <taxon>Pezizomycotina</taxon>
        <taxon>Sordariomycetes</taxon>
        <taxon>Sordariomycetidae</taxon>
        <taxon>Sordariales</taxon>
        <taxon>Sordariaceae</taxon>
        <taxon>Neurospora</taxon>
    </lineage>
</organism>
<evidence type="ECO:0000256" key="4">
    <source>
        <dbReference type="ARBA" id="ARBA00022832"/>
    </source>
</evidence>
<proteinExistence type="inferred from homology"/>
<protein>
    <recommendedName>
        <fullName evidence="11">enoyl-[acyl-carrier-protein] reductase</fullName>
        <ecNumber evidence="11">1.3.1.104</ecNumber>
    </recommendedName>
</protein>
<dbReference type="Pfam" id="PF08240">
    <property type="entry name" value="ADH_N"/>
    <property type="match status" value="1"/>
</dbReference>
<dbReference type="GO" id="GO:0005739">
    <property type="term" value="C:mitochondrion"/>
    <property type="evidence" value="ECO:0007669"/>
    <property type="project" value="UniProtKB-SubCell"/>
</dbReference>
<sequence length="447" mass="48112">MKTTLTPVARATAAAARLGGSYSYSYSARTTLLLRAAAAPTALRASSPAASGLGLTFRRHKSGPYGYTQAKALVFSRFGEPADVLSVHQHSISPTLPDGSVLIRALAVPVNPADVNTIQGTYGVKPKFSPLLGTAEPSVIPGNEGCFEVVSVGNGVKGLKPGDWVIPATTGFGTLRTHALVEDAEKKLMKVGGERGKEGLTPLQVATVSVNPCSAYRMLRDYVDLIKLSVDGFAKGTASGGAWFLQNGANSGVGRAAIQLGKLWGLRSINVVRERNTPEETEALKKELKELGATVVVTETEFLDRSFTQRLKDEWTNGGKDPLMLGLNCVGGKNAAQIVRSLSPKGVMVTYGGMSRQSFPFPTGPQIFKRLRFEGFWLSAWGEENPEEKKRMINEILEMMREGKFKAAPAQEVVWNWDTEEKVLKDAVQGTLEGFRSGKGVFVFGET</sequence>
<evidence type="ECO:0000313" key="15">
    <source>
        <dbReference type="Proteomes" id="UP001278500"/>
    </source>
</evidence>
<accession>A0AAE0JQ86</accession>
<name>A0AAE0JQ86_9PEZI</name>
<keyword evidence="5" id="KW-0521">NADP</keyword>
<dbReference type="RefSeq" id="XP_062686731.1">
    <property type="nucleotide sequence ID" value="XM_062826029.1"/>
</dbReference>
<dbReference type="InterPro" id="IPR020843">
    <property type="entry name" value="ER"/>
</dbReference>
<keyword evidence="8" id="KW-0443">Lipid metabolism</keyword>
<keyword evidence="10" id="KW-0275">Fatty acid biosynthesis</keyword>
<feature type="domain" description="Enoyl reductase (ER)" evidence="13">
    <location>
        <begin position="79"/>
        <end position="442"/>
    </location>
</feature>
<evidence type="ECO:0000256" key="5">
    <source>
        <dbReference type="ARBA" id="ARBA00022857"/>
    </source>
</evidence>
<dbReference type="InterPro" id="IPR036291">
    <property type="entry name" value="NAD(P)-bd_dom_sf"/>
</dbReference>
<comment type="subcellular location">
    <subcellularLocation>
        <location evidence="1">Mitochondrion</location>
    </subcellularLocation>
</comment>
<reference evidence="14" key="2">
    <citation type="submission" date="2023-06" db="EMBL/GenBank/DDBJ databases">
        <authorList>
            <consortium name="Lawrence Berkeley National Laboratory"/>
            <person name="Haridas S."/>
            <person name="Hensen N."/>
            <person name="Bonometti L."/>
            <person name="Westerberg I."/>
            <person name="Brannstrom I.O."/>
            <person name="Guillou S."/>
            <person name="Cros-Aarteil S."/>
            <person name="Calhoun S."/>
            <person name="Kuo A."/>
            <person name="Mondo S."/>
            <person name="Pangilinan J."/>
            <person name="Riley R."/>
            <person name="Labutti K."/>
            <person name="Andreopoulos B."/>
            <person name="Lipzen A."/>
            <person name="Chen C."/>
            <person name="Yanf M."/>
            <person name="Daum C."/>
            <person name="Ng V."/>
            <person name="Clum A."/>
            <person name="Steindorff A."/>
            <person name="Ohm R."/>
            <person name="Martin F."/>
            <person name="Silar P."/>
            <person name="Natvig D."/>
            <person name="Lalanne C."/>
            <person name="Gautier V."/>
            <person name="Ament-Velasquez S.L."/>
            <person name="Kruys A."/>
            <person name="Hutchinson M.I."/>
            <person name="Powell A.J."/>
            <person name="Barry K."/>
            <person name="Miller A.N."/>
            <person name="Grigoriev I.V."/>
            <person name="Debuchy R."/>
            <person name="Gladieux P."/>
            <person name="Thoren M.H."/>
            <person name="Johannesson H."/>
        </authorList>
    </citation>
    <scope>NUCLEOTIDE SEQUENCE</scope>
    <source>
        <strain evidence="14">CBS 560.94</strain>
    </source>
</reference>
<dbReference type="EMBL" id="JAUEPP010000001">
    <property type="protein sequence ID" value="KAK3355353.1"/>
    <property type="molecule type" value="Genomic_DNA"/>
</dbReference>
<dbReference type="SUPFAM" id="SSF50129">
    <property type="entry name" value="GroES-like"/>
    <property type="match status" value="1"/>
</dbReference>
<evidence type="ECO:0000256" key="6">
    <source>
        <dbReference type="ARBA" id="ARBA00022946"/>
    </source>
</evidence>
<dbReference type="SMART" id="SM00829">
    <property type="entry name" value="PKS_ER"/>
    <property type="match status" value="1"/>
</dbReference>
<reference evidence="14" key="1">
    <citation type="journal article" date="2023" name="Mol. Phylogenet. Evol.">
        <title>Genome-scale phylogeny and comparative genomics of the fungal order Sordariales.</title>
        <authorList>
            <person name="Hensen N."/>
            <person name="Bonometti L."/>
            <person name="Westerberg I."/>
            <person name="Brannstrom I.O."/>
            <person name="Guillou S."/>
            <person name="Cros-Aarteil S."/>
            <person name="Calhoun S."/>
            <person name="Haridas S."/>
            <person name="Kuo A."/>
            <person name="Mondo S."/>
            <person name="Pangilinan J."/>
            <person name="Riley R."/>
            <person name="LaButti K."/>
            <person name="Andreopoulos B."/>
            <person name="Lipzen A."/>
            <person name="Chen C."/>
            <person name="Yan M."/>
            <person name="Daum C."/>
            <person name="Ng V."/>
            <person name="Clum A."/>
            <person name="Steindorff A."/>
            <person name="Ohm R.A."/>
            <person name="Martin F."/>
            <person name="Silar P."/>
            <person name="Natvig D.O."/>
            <person name="Lalanne C."/>
            <person name="Gautier V."/>
            <person name="Ament-Velasquez S.L."/>
            <person name="Kruys A."/>
            <person name="Hutchinson M.I."/>
            <person name="Powell A.J."/>
            <person name="Barry K."/>
            <person name="Miller A.N."/>
            <person name="Grigoriev I.V."/>
            <person name="Debuchy R."/>
            <person name="Gladieux P."/>
            <person name="Hiltunen Thoren M."/>
            <person name="Johannesson H."/>
        </authorList>
    </citation>
    <scope>NUCLEOTIDE SEQUENCE</scope>
    <source>
        <strain evidence="14">CBS 560.94</strain>
    </source>
</reference>
<dbReference type="GO" id="GO:0141148">
    <property type="term" value="F:enoyl-[acyl-carrier-protein] reductase (NADPH) activity"/>
    <property type="evidence" value="ECO:0007669"/>
    <property type="project" value="UniProtKB-EC"/>
</dbReference>
<evidence type="ECO:0000256" key="3">
    <source>
        <dbReference type="ARBA" id="ARBA00022516"/>
    </source>
</evidence>
<keyword evidence="9" id="KW-0496">Mitochondrion</keyword>
<comment type="catalytic activity">
    <reaction evidence="12">
        <text>a 2,3-saturated acyl-[ACP] + NADP(+) = a (2E)-enoyl-[ACP] + NADPH + H(+)</text>
        <dbReference type="Rhea" id="RHEA:22564"/>
        <dbReference type="Rhea" id="RHEA-COMP:9925"/>
        <dbReference type="Rhea" id="RHEA-COMP:9926"/>
        <dbReference type="ChEBI" id="CHEBI:15378"/>
        <dbReference type="ChEBI" id="CHEBI:57783"/>
        <dbReference type="ChEBI" id="CHEBI:58349"/>
        <dbReference type="ChEBI" id="CHEBI:78784"/>
        <dbReference type="ChEBI" id="CHEBI:78785"/>
        <dbReference type="EC" id="1.3.1.104"/>
    </reaction>
</comment>
<dbReference type="Pfam" id="PF00107">
    <property type="entry name" value="ADH_zinc_N"/>
    <property type="match status" value="1"/>
</dbReference>
<evidence type="ECO:0000256" key="10">
    <source>
        <dbReference type="ARBA" id="ARBA00023160"/>
    </source>
</evidence>
<dbReference type="Gene3D" id="3.40.50.720">
    <property type="entry name" value="NAD(P)-binding Rossmann-like Domain"/>
    <property type="match status" value="1"/>
</dbReference>
<dbReference type="PANTHER" id="PTHR43981">
    <property type="entry name" value="ENOYL-[ACYL-CARRIER-PROTEIN] REDUCTASE, MITOCHONDRIAL"/>
    <property type="match status" value="1"/>
</dbReference>
<keyword evidence="15" id="KW-1185">Reference proteome</keyword>
<dbReference type="AlphaFoldDB" id="A0AAE0JQ86"/>
<dbReference type="GO" id="GO:0006633">
    <property type="term" value="P:fatty acid biosynthetic process"/>
    <property type="evidence" value="ECO:0007669"/>
    <property type="project" value="UniProtKB-KW"/>
</dbReference>
<gene>
    <name evidence="14" type="ORF">B0H65DRAFT_45095</name>
</gene>
<dbReference type="InterPro" id="IPR013149">
    <property type="entry name" value="ADH-like_C"/>
</dbReference>
<evidence type="ECO:0000256" key="12">
    <source>
        <dbReference type="ARBA" id="ARBA00048843"/>
    </source>
</evidence>
<dbReference type="CDD" id="cd08290">
    <property type="entry name" value="ETR"/>
    <property type="match status" value="1"/>
</dbReference>
<dbReference type="InterPro" id="IPR011032">
    <property type="entry name" value="GroES-like_sf"/>
</dbReference>
<keyword evidence="3" id="KW-0444">Lipid biosynthesis</keyword>
<dbReference type="SUPFAM" id="SSF51735">
    <property type="entry name" value="NAD(P)-binding Rossmann-fold domains"/>
    <property type="match status" value="1"/>
</dbReference>
<evidence type="ECO:0000256" key="7">
    <source>
        <dbReference type="ARBA" id="ARBA00023002"/>
    </source>
</evidence>
<keyword evidence="4" id="KW-0276">Fatty acid metabolism</keyword>
<evidence type="ECO:0000256" key="2">
    <source>
        <dbReference type="ARBA" id="ARBA00010371"/>
    </source>
</evidence>
<evidence type="ECO:0000313" key="14">
    <source>
        <dbReference type="EMBL" id="KAK3355353.1"/>
    </source>
</evidence>
<evidence type="ECO:0000256" key="9">
    <source>
        <dbReference type="ARBA" id="ARBA00023128"/>
    </source>
</evidence>
<comment type="caution">
    <text evidence="14">The sequence shown here is derived from an EMBL/GenBank/DDBJ whole genome shotgun (WGS) entry which is preliminary data.</text>
</comment>
<dbReference type="InterPro" id="IPR013154">
    <property type="entry name" value="ADH-like_N"/>
</dbReference>
<dbReference type="PANTHER" id="PTHR43981:SF2">
    <property type="entry name" value="ENOYL-[ACYL-CARRIER-PROTEIN] REDUCTASE, MITOCHONDRIAL"/>
    <property type="match status" value="1"/>
</dbReference>
<evidence type="ECO:0000256" key="1">
    <source>
        <dbReference type="ARBA" id="ARBA00004173"/>
    </source>
</evidence>
<comment type="similarity">
    <text evidence="2">Belongs to the zinc-containing alcohol dehydrogenase family. Quinone oxidoreductase subfamily.</text>
</comment>
<dbReference type="Proteomes" id="UP001278500">
    <property type="component" value="Unassembled WGS sequence"/>
</dbReference>
<dbReference type="GeneID" id="87863183"/>
<dbReference type="EC" id="1.3.1.104" evidence="11"/>
<keyword evidence="7" id="KW-0560">Oxidoreductase</keyword>
<evidence type="ECO:0000256" key="8">
    <source>
        <dbReference type="ARBA" id="ARBA00023098"/>
    </source>
</evidence>